<feature type="region of interest" description="Disordered" evidence="6">
    <location>
        <begin position="57"/>
        <end position="97"/>
    </location>
</feature>
<dbReference type="Pfam" id="PF00226">
    <property type="entry name" value="DnaJ"/>
    <property type="match status" value="1"/>
</dbReference>
<reference evidence="8" key="1">
    <citation type="submission" date="2021-01" db="UniProtKB">
        <authorList>
            <consortium name="EnsemblPlants"/>
        </authorList>
    </citation>
    <scope>IDENTIFICATION</scope>
</reference>
<dbReference type="AlphaFoldDB" id="A0A7N0TYZ0"/>
<keyword evidence="5" id="KW-0472">Membrane</keyword>
<dbReference type="PROSITE" id="PS50076">
    <property type="entry name" value="DNAJ_2"/>
    <property type="match status" value="1"/>
</dbReference>
<organism evidence="8 9">
    <name type="scientific">Kalanchoe fedtschenkoi</name>
    <name type="common">Lavender scallops</name>
    <name type="synonym">South American air plant</name>
    <dbReference type="NCBI Taxonomy" id="63787"/>
    <lineage>
        <taxon>Eukaryota</taxon>
        <taxon>Viridiplantae</taxon>
        <taxon>Streptophyta</taxon>
        <taxon>Embryophyta</taxon>
        <taxon>Tracheophyta</taxon>
        <taxon>Spermatophyta</taxon>
        <taxon>Magnoliopsida</taxon>
        <taxon>eudicotyledons</taxon>
        <taxon>Gunneridae</taxon>
        <taxon>Pentapetalae</taxon>
        <taxon>Saxifragales</taxon>
        <taxon>Crassulaceae</taxon>
        <taxon>Kalanchoe</taxon>
    </lineage>
</organism>
<evidence type="ECO:0000313" key="8">
    <source>
        <dbReference type="EnsemblPlants" id="Kaladp0048s0686.1.v1.1"/>
    </source>
</evidence>
<evidence type="ECO:0000256" key="3">
    <source>
        <dbReference type="ARBA" id="ARBA00022824"/>
    </source>
</evidence>
<dbReference type="InterPro" id="IPR015399">
    <property type="entry name" value="DUF1977_DnaJ-like"/>
</dbReference>
<dbReference type="PANTHER" id="PTHR43908">
    <property type="entry name" value="AT29763P-RELATED"/>
    <property type="match status" value="1"/>
</dbReference>
<sequence length="338" mass="37442">MEGNKDEALKCLMIGKQALEGGDKARALKFVLKARRLDPSLPVDELLAGIEGDRVESEATPSAAAAGQSTARRTAGVSGSVGGAGSEAGTSSSSSKDYTEEQVLVVKQIRKEKDYYEILGAYRKLSLKVHPDKNKAPGSEEAFKLVSKAFQCLSNEESKRKYDVSGSDEQIYERRPIRHAAHGFNGYLGISFFGGMGITPQTQFRSFQFGTGMGHRTPTNGSRGGSGFRTLLQLRPVVLILLLNFAPSNDPIYSLNQSYPYEQKVVTQKGVPFYVKSPNFEQQYPLSSRERVSLESKIERDFFDIVRQNCRVEMQRVHWGLSDKAPHCDILKQFEDVA</sequence>
<keyword evidence="2" id="KW-0812">Transmembrane</keyword>
<dbReference type="EnsemblPlants" id="Kaladp0048s0686.1.v1.1">
    <property type="protein sequence ID" value="Kaladp0048s0686.1.v1.1"/>
    <property type="gene ID" value="Kaladp0048s0686.v1.1"/>
</dbReference>
<dbReference type="CDD" id="cd06257">
    <property type="entry name" value="DnaJ"/>
    <property type="match status" value="1"/>
</dbReference>
<evidence type="ECO:0000256" key="4">
    <source>
        <dbReference type="ARBA" id="ARBA00022989"/>
    </source>
</evidence>
<evidence type="ECO:0000256" key="6">
    <source>
        <dbReference type="SAM" id="MobiDB-lite"/>
    </source>
</evidence>
<keyword evidence="4" id="KW-1133">Transmembrane helix</keyword>
<keyword evidence="3" id="KW-0256">Endoplasmic reticulum</keyword>
<dbReference type="InterPro" id="IPR036869">
    <property type="entry name" value="J_dom_sf"/>
</dbReference>
<dbReference type="Proteomes" id="UP000594263">
    <property type="component" value="Unplaced"/>
</dbReference>
<dbReference type="Gene3D" id="1.10.287.110">
    <property type="entry name" value="DnaJ domain"/>
    <property type="match status" value="1"/>
</dbReference>
<dbReference type="GO" id="GO:0030544">
    <property type="term" value="F:Hsp70 protein binding"/>
    <property type="evidence" value="ECO:0007669"/>
    <property type="project" value="TreeGrafter"/>
</dbReference>
<evidence type="ECO:0000256" key="5">
    <source>
        <dbReference type="ARBA" id="ARBA00023136"/>
    </source>
</evidence>
<keyword evidence="9" id="KW-1185">Reference proteome</keyword>
<dbReference type="GO" id="GO:0005789">
    <property type="term" value="C:endoplasmic reticulum membrane"/>
    <property type="evidence" value="ECO:0007669"/>
    <property type="project" value="UniProtKB-SubCell"/>
</dbReference>
<evidence type="ECO:0000256" key="1">
    <source>
        <dbReference type="ARBA" id="ARBA00004389"/>
    </source>
</evidence>
<name>A0A7N0TYZ0_KALFE</name>
<evidence type="ECO:0000313" key="9">
    <source>
        <dbReference type="Proteomes" id="UP000594263"/>
    </source>
</evidence>
<dbReference type="GO" id="GO:0071218">
    <property type="term" value="P:cellular response to misfolded protein"/>
    <property type="evidence" value="ECO:0007669"/>
    <property type="project" value="TreeGrafter"/>
</dbReference>
<comment type="subcellular location">
    <subcellularLocation>
        <location evidence="1">Endoplasmic reticulum membrane</location>
        <topology evidence="1">Single-pass membrane protein</topology>
    </subcellularLocation>
</comment>
<evidence type="ECO:0000259" key="7">
    <source>
        <dbReference type="PROSITE" id="PS50076"/>
    </source>
</evidence>
<protein>
    <recommendedName>
        <fullName evidence="7">J domain-containing protein</fullName>
    </recommendedName>
</protein>
<dbReference type="InterPro" id="IPR018253">
    <property type="entry name" value="DnaJ_domain_CS"/>
</dbReference>
<feature type="domain" description="J" evidence="7">
    <location>
        <begin position="99"/>
        <end position="166"/>
    </location>
</feature>
<accession>A0A7N0TYZ0</accession>
<dbReference type="PROSITE" id="PS00636">
    <property type="entry name" value="DNAJ_1"/>
    <property type="match status" value="1"/>
</dbReference>
<dbReference type="InterPro" id="IPR051100">
    <property type="entry name" value="DnaJ_subfamily_B/C"/>
</dbReference>
<dbReference type="InterPro" id="IPR001623">
    <property type="entry name" value="DnaJ_domain"/>
</dbReference>
<dbReference type="PRINTS" id="PR00625">
    <property type="entry name" value="JDOMAIN"/>
</dbReference>
<dbReference type="PANTHER" id="PTHR43908:SF3">
    <property type="entry name" value="AT29763P-RELATED"/>
    <property type="match status" value="1"/>
</dbReference>
<dbReference type="OMA" id="TGQARHY"/>
<dbReference type="Pfam" id="PF09320">
    <property type="entry name" value="DUF1977"/>
    <property type="match status" value="1"/>
</dbReference>
<dbReference type="SUPFAM" id="SSF46565">
    <property type="entry name" value="Chaperone J-domain"/>
    <property type="match status" value="1"/>
</dbReference>
<dbReference type="SMART" id="SM00271">
    <property type="entry name" value="DnaJ"/>
    <property type="match status" value="1"/>
</dbReference>
<evidence type="ECO:0000256" key="2">
    <source>
        <dbReference type="ARBA" id="ARBA00022692"/>
    </source>
</evidence>
<dbReference type="Gramene" id="Kaladp0048s0686.1.v1.1">
    <property type="protein sequence ID" value="Kaladp0048s0686.1.v1.1"/>
    <property type="gene ID" value="Kaladp0048s0686.v1.1"/>
</dbReference>
<proteinExistence type="predicted"/>